<evidence type="ECO:0000256" key="4">
    <source>
        <dbReference type="ARBA" id="ARBA00022692"/>
    </source>
</evidence>
<evidence type="ECO:0000256" key="6">
    <source>
        <dbReference type="ARBA" id="ARBA00023136"/>
    </source>
</evidence>
<protein>
    <submittedName>
        <fullName evidence="8">MgtC/SapB family protein</fullName>
    </submittedName>
</protein>
<dbReference type="PRINTS" id="PR01837">
    <property type="entry name" value="MGTCSAPBPROT"/>
</dbReference>
<reference evidence="8" key="1">
    <citation type="submission" date="2021-04" db="EMBL/GenBank/DDBJ databases">
        <title>Biosynthetic gene clusters of Dactylosporangioum roseum.</title>
        <authorList>
            <person name="Hartkoorn R.C."/>
            <person name="Beaudoing E."/>
            <person name="Hot D."/>
            <person name="Moureu S."/>
        </authorList>
    </citation>
    <scope>NUCLEOTIDE SEQUENCE</scope>
    <source>
        <strain evidence="8">NRRL B-16295</strain>
    </source>
</reference>
<keyword evidence="3" id="KW-1003">Cell membrane</keyword>
<sequence length="208" mass="21613">MAAVGQILLAAALGAVVGVERELGAQPAGLRTHMLVSLGAALFTLAGAGLPHTDPTRVAAQVVTGIGFLGGGAIFKEGVTVRGLTTAASLWVTASIGLAVGLRAWRTAVVVTSLTVAVLWLVKQAERHYLRLGRNLVLCVTLAAGVSLDEVEHEMLKVLPRAKVLRVTYAEHEQVIELTARPPKTASLPQLAESLRRLPGVAGVNVSG</sequence>
<organism evidence="8 9">
    <name type="scientific">Dactylosporangium roseum</name>
    <dbReference type="NCBI Taxonomy" id="47989"/>
    <lineage>
        <taxon>Bacteria</taxon>
        <taxon>Bacillati</taxon>
        <taxon>Actinomycetota</taxon>
        <taxon>Actinomycetes</taxon>
        <taxon>Micromonosporales</taxon>
        <taxon>Micromonosporaceae</taxon>
        <taxon>Dactylosporangium</taxon>
    </lineage>
</organism>
<dbReference type="EMBL" id="CP073721">
    <property type="protein sequence ID" value="UWZ40456.1"/>
    <property type="molecule type" value="Genomic_DNA"/>
</dbReference>
<evidence type="ECO:0000256" key="1">
    <source>
        <dbReference type="ARBA" id="ARBA00004651"/>
    </source>
</evidence>
<proteinExistence type="inferred from homology"/>
<evidence type="ECO:0000256" key="3">
    <source>
        <dbReference type="ARBA" id="ARBA00022475"/>
    </source>
</evidence>
<name>A0ABY5ZFV4_9ACTN</name>
<dbReference type="Proteomes" id="UP001058271">
    <property type="component" value="Chromosome"/>
</dbReference>
<dbReference type="InterPro" id="IPR049177">
    <property type="entry name" value="MgtC_SapB_SrpB_YhiD_N"/>
</dbReference>
<gene>
    <name evidence="8" type="ORF">Drose_19265</name>
</gene>
<dbReference type="PANTHER" id="PTHR33778">
    <property type="entry name" value="PROTEIN MGTC"/>
    <property type="match status" value="1"/>
</dbReference>
<evidence type="ECO:0000256" key="2">
    <source>
        <dbReference type="ARBA" id="ARBA00009298"/>
    </source>
</evidence>
<keyword evidence="5" id="KW-1133">Transmembrane helix</keyword>
<keyword evidence="6" id="KW-0472">Membrane</keyword>
<dbReference type="PANTHER" id="PTHR33778:SF1">
    <property type="entry name" value="MAGNESIUM TRANSPORTER YHID-RELATED"/>
    <property type="match status" value="1"/>
</dbReference>
<evidence type="ECO:0000256" key="5">
    <source>
        <dbReference type="ARBA" id="ARBA00022989"/>
    </source>
</evidence>
<comment type="similarity">
    <text evidence="2">Belongs to the MgtC/SapB family.</text>
</comment>
<accession>A0ABY5ZFV4</accession>
<dbReference type="Pfam" id="PF02308">
    <property type="entry name" value="MgtC"/>
    <property type="match status" value="1"/>
</dbReference>
<evidence type="ECO:0000313" key="8">
    <source>
        <dbReference type="EMBL" id="UWZ40456.1"/>
    </source>
</evidence>
<evidence type="ECO:0000313" key="9">
    <source>
        <dbReference type="Proteomes" id="UP001058271"/>
    </source>
</evidence>
<keyword evidence="4" id="KW-0812">Transmembrane</keyword>
<feature type="domain" description="MgtC/SapB/SrpB/YhiD N-terminal" evidence="7">
    <location>
        <begin position="7"/>
        <end position="127"/>
    </location>
</feature>
<evidence type="ECO:0000259" key="7">
    <source>
        <dbReference type="Pfam" id="PF02308"/>
    </source>
</evidence>
<dbReference type="InterPro" id="IPR003416">
    <property type="entry name" value="MgtC/SapB/SrpB/YhiD_fam"/>
</dbReference>
<keyword evidence="9" id="KW-1185">Reference proteome</keyword>
<comment type="subcellular location">
    <subcellularLocation>
        <location evidence="1">Cell membrane</location>
        <topology evidence="1">Multi-pass membrane protein</topology>
    </subcellularLocation>
</comment>